<reference evidence="2" key="2">
    <citation type="submission" date="2023-06" db="EMBL/GenBank/DDBJ databases">
        <authorList>
            <person name="Ma L."/>
            <person name="Liu K.-W."/>
            <person name="Li Z."/>
            <person name="Hsiao Y.-Y."/>
            <person name="Qi Y."/>
            <person name="Fu T."/>
            <person name="Tang G."/>
            <person name="Zhang D."/>
            <person name="Sun W.-H."/>
            <person name="Liu D.-K."/>
            <person name="Li Y."/>
            <person name="Chen G.-Z."/>
            <person name="Liu X.-D."/>
            <person name="Liao X.-Y."/>
            <person name="Jiang Y.-T."/>
            <person name="Yu X."/>
            <person name="Hao Y."/>
            <person name="Huang J."/>
            <person name="Zhao X.-W."/>
            <person name="Ke S."/>
            <person name="Chen Y.-Y."/>
            <person name="Wu W.-L."/>
            <person name="Hsu J.-L."/>
            <person name="Lin Y.-F."/>
            <person name="Huang M.-D."/>
            <person name="Li C.-Y."/>
            <person name="Huang L."/>
            <person name="Wang Z.-W."/>
            <person name="Zhao X."/>
            <person name="Zhong W.-Y."/>
            <person name="Peng D.-H."/>
            <person name="Ahmad S."/>
            <person name="Lan S."/>
            <person name="Zhang J.-S."/>
            <person name="Tsai W.-C."/>
            <person name="Van De Peer Y."/>
            <person name="Liu Z.-J."/>
        </authorList>
    </citation>
    <scope>NUCLEOTIDE SEQUENCE</scope>
    <source>
        <strain evidence="2">CP</strain>
        <tissue evidence="2">Leaves</tissue>
    </source>
</reference>
<dbReference type="InterPro" id="IPR022783">
    <property type="entry name" value="GCFC_dom"/>
</dbReference>
<dbReference type="AlphaFoldDB" id="A0AAV9D7K6"/>
<dbReference type="InterPro" id="IPR045211">
    <property type="entry name" value="TFP11/STIP/Ntr1"/>
</dbReference>
<evidence type="ECO:0000259" key="1">
    <source>
        <dbReference type="Pfam" id="PF07842"/>
    </source>
</evidence>
<dbReference type="PANTHER" id="PTHR23329">
    <property type="entry name" value="TUFTELIN-INTERACTING PROTEIN 11-RELATED"/>
    <property type="match status" value="1"/>
</dbReference>
<evidence type="ECO:0000313" key="2">
    <source>
        <dbReference type="EMBL" id="KAK1297175.1"/>
    </source>
</evidence>
<protein>
    <recommendedName>
        <fullName evidence="1">GCF C-terminal domain-containing protein</fullName>
    </recommendedName>
</protein>
<proteinExistence type="predicted"/>
<dbReference type="GO" id="GO:0000390">
    <property type="term" value="P:spliceosomal complex disassembly"/>
    <property type="evidence" value="ECO:0007669"/>
    <property type="project" value="InterPro"/>
</dbReference>
<feature type="domain" description="GCF C-terminal" evidence="1">
    <location>
        <begin position="1"/>
        <end position="163"/>
    </location>
</feature>
<name>A0AAV9D7K6_ACOCL</name>
<sequence length="337" mass="38431">MLKFIELWEKLLPPPVLQSILDHIVMPKLLKAVDSWDPRREIIPIHFWIHPWLPLLGQKLDALHKTICYKLGNVLHAWHASDDSALAILSPWKDVFDSAIWNPLILKYIVPKLVNVLQEFQINPAAQKLDPFVWVTRWASVVPIQHMVAMLEVYFFTKWQQVLYHWLCSNPNFEEVTTWYLGWKGLFPAEFLANERIREQLMAGLAMMDQAAGGLDVVQPGVRENVSYLRATEQRQFDAQQQQAAAGVNYGVGFGSVHRDPEATDMSLKEAIEAYAVDHGLTFVPNVGKMHNGLQIYGFGSVSICVDSLNQVVFALSKDGWSAVSLERLLEMHHGRR</sequence>
<organism evidence="2 3">
    <name type="scientific">Acorus calamus</name>
    <name type="common">Sweet flag</name>
    <dbReference type="NCBI Taxonomy" id="4465"/>
    <lineage>
        <taxon>Eukaryota</taxon>
        <taxon>Viridiplantae</taxon>
        <taxon>Streptophyta</taxon>
        <taxon>Embryophyta</taxon>
        <taxon>Tracheophyta</taxon>
        <taxon>Spermatophyta</taxon>
        <taxon>Magnoliopsida</taxon>
        <taxon>Liliopsida</taxon>
        <taxon>Acoraceae</taxon>
        <taxon>Acorus</taxon>
    </lineage>
</organism>
<keyword evidence="3" id="KW-1185">Reference proteome</keyword>
<dbReference type="PANTHER" id="PTHR23329:SF1">
    <property type="entry name" value="TUFTELIN-INTERACTING PROTEIN 11"/>
    <property type="match status" value="1"/>
</dbReference>
<reference evidence="2" key="1">
    <citation type="journal article" date="2023" name="Nat. Commun.">
        <title>Diploid and tetraploid genomes of Acorus and the evolution of monocots.</title>
        <authorList>
            <person name="Ma L."/>
            <person name="Liu K.W."/>
            <person name="Li Z."/>
            <person name="Hsiao Y.Y."/>
            <person name="Qi Y."/>
            <person name="Fu T."/>
            <person name="Tang G.D."/>
            <person name="Zhang D."/>
            <person name="Sun W.H."/>
            <person name="Liu D.K."/>
            <person name="Li Y."/>
            <person name="Chen G.Z."/>
            <person name="Liu X.D."/>
            <person name="Liao X.Y."/>
            <person name="Jiang Y.T."/>
            <person name="Yu X."/>
            <person name="Hao Y."/>
            <person name="Huang J."/>
            <person name="Zhao X.W."/>
            <person name="Ke S."/>
            <person name="Chen Y.Y."/>
            <person name="Wu W.L."/>
            <person name="Hsu J.L."/>
            <person name="Lin Y.F."/>
            <person name="Huang M.D."/>
            <person name="Li C.Y."/>
            <person name="Huang L."/>
            <person name="Wang Z.W."/>
            <person name="Zhao X."/>
            <person name="Zhong W.Y."/>
            <person name="Peng D.H."/>
            <person name="Ahmad S."/>
            <person name="Lan S."/>
            <person name="Zhang J.S."/>
            <person name="Tsai W.C."/>
            <person name="Van de Peer Y."/>
            <person name="Liu Z.J."/>
        </authorList>
    </citation>
    <scope>NUCLEOTIDE SEQUENCE</scope>
    <source>
        <strain evidence="2">CP</strain>
    </source>
</reference>
<dbReference type="Proteomes" id="UP001180020">
    <property type="component" value="Unassembled WGS sequence"/>
</dbReference>
<gene>
    <name evidence="2" type="ORF">QJS10_CPB15g02068</name>
</gene>
<comment type="caution">
    <text evidence="2">The sequence shown here is derived from an EMBL/GenBank/DDBJ whole genome shotgun (WGS) entry which is preliminary data.</text>
</comment>
<evidence type="ECO:0000313" key="3">
    <source>
        <dbReference type="Proteomes" id="UP001180020"/>
    </source>
</evidence>
<accession>A0AAV9D7K6</accession>
<dbReference type="EMBL" id="JAUJYO010000015">
    <property type="protein sequence ID" value="KAK1297175.1"/>
    <property type="molecule type" value="Genomic_DNA"/>
</dbReference>
<dbReference type="GO" id="GO:0071008">
    <property type="term" value="C:U2-type post-mRNA release spliceosomal complex"/>
    <property type="evidence" value="ECO:0007669"/>
    <property type="project" value="TreeGrafter"/>
</dbReference>
<dbReference type="Pfam" id="PF07842">
    <property type="entry name" value="GCFC"/>
    <property type="match status" value="1"/>
</dbReference>